<feature type="domain" description="Transposase IS110-like N-terminal" evidence="2">
    <location>
        <begin position="13"/>
        <end position="159"/>
    </location>
</feature>
<dbReference type="PANTHER" id="PTHR33055:SF16">
    <property type="entry name" value="TRANSPOSASE FOR INSERTION SEQUENCE ELEMENT IS1547"/>
    <property type="match status" value="1"/>
</dbReference>
<accession>A0ABP9KVD1</accession>
<organism evidence="4 5">
    <name type="scientific">Nocardia callitridis</name>
    <dbReference type="NCBI Taxonomy" id="648753"/>
    <lineage>
        <taxon>Bacteria</taxon>
        <taxon>Bacillati</taxon>
        <taxon>Actinomycetota</taxon>
        <taxon>Actinomycetes</taxon>
        <taxon>Mycobacteriales</taxon>
        <taxon>Nocardiaceae</taxon>
        <taxon>Nocardia</taxon>
    </lineage>
</organism>
<keyword evidence="5" id="KW-1185">Reference proteome</keyword>
<comment type="caution">
    <text evidence="4">The sequence shown here is derived from an EMBL/GenBank/DDBJ whole genome shotgun (WGS) entry which is preliminary data.</text>
</comment>
<dbReference type="InterPro" id="IPR003346">
    <property type="entry name" value="Transposase_20"/>
</dbReference>
<feature type="coiled-coil region" evidence="1">
    <location>
        <begin position="202"/>
        <end position="229"/>
    </location>
</feature>
<evidence type="ECO:0000259" key="2">
    <source>
        <dbReference type="Pfam" id="PF01548"/>
    </source>
</evidence>
<evidence type="ECO:0000259" key="3">
    <source>
        <dbReference type="Pfam" id="PF02371"/>
    </source>
</evidence>
<dbReference type="PANTHER" id="PTHR33055">
    <property type="entry name" value="TRANSPOSASE FOR INSERTION SEQUENCE ELEMENT IS1111A"/>
    <property type="match status" value="1"/>
</dbReference>
<name>A0ABP9KVD1_9NOCA</name>
<dbReference type="InterPro" id="IPR002525">
    <property type="entry name" value="Transp_IS110-like_N"/>
</dbReference>
<keyword evidence="1" id="KW-0175">Coiled coil</keyword>
<sequence>MASPTDHSPLVYAGVDTHADTHHVAVVSEHGKKIADREFPTTATGYMAIGQWITSLGHVARIGIEGTGSYGAELARHLHARGHDVAEVPRPNRRLRRAQGKTDTIDAYAAARRLLDGSGATAPKLRNGAVEAVRALRVARHNAVKANIAAINALRGLITTSPEALRSQLRGLSRAKLVATCAAFRPDPTRCTDPIQATKLALRSLATQVHELQAHADELKRHLQQLLEQIAPNTIGVFALGPDTAAALVISLGDNPDRLSGEAAFAHLCGVAPIPASSGKTVRHRLHRGGDRQANQALHVAVIVRMRYDQRTKDYVARRTTDGKTKPEIIRCLKRYLAREVFQALRSDLRALKPAA</sequence>
<protein>
    <submittedName>
        <fullName evidence="4">IS110 family transposase</fullName>
    </submittedName>
</protein>
<evidence type="ECO:0000313" key="5">
    <source>
        <dbReference type="Proteomes" id="UP001500603"/>
    </source>
</evidence>
<dbReference type="NCBIfam" id="NF033542">
    <property type="entry name" value="transpos_IS110"/>
    <property type="match status" value="1"/>
</dbReference>
<dbReference type="InterPro" id="IPR047650">
    <property type="entry name" value="Transpos_IS110"/>
</dbReference>
<gene>
    <name evidence="4" type="ORF">GCM10023318_55110</name>
</gene>
<evidence type="ECO:0000256" key="1">
    <source>
        <dbReference type="SAM" id="Coils"/>
    </source>
</evidence>
<dbReference type="Proteomes" id="UP001500603">
    <property type="component" value="Unassembled WGS sequence"/>
</dbReference>
<dbReference type="Pfam" id="PF01548">
    <property type="entry name" value="DEDD_Tnp_IS110"/>
    <property type="match status" value="1"/>
</dbReference>
<dbReference type="Pfam" id="PF02371">
    <property type="entry name" value="Transposase_20"/>
    <property type="match status" value="1"/>
</dbReference>
<evidence type="ECO:0000313" key="4">
    <source>
        <dbReference type="EMBL" id="GAA5066660.1"/>
    </source>
</evidence>
<proteinExistence type="predicted"/>
<dbReference type="RefSeq" id="WP_345499080.1">
    <property type="nucleotide sequence ID" value="NZ_BAABJM010000007.1"/>
</dbReference>
<reference evidence="5" key="1">
    <citation type="journal article" date="2019" name="Int. J. Syst. Evol. Microbiol.">
        <title>The Global Catalogue of Microorganisms (GCM) 10K type strain sequencing project: providing services to taxonomists for standard genome sequencing and annotation.</title>
        <authorList>
            <consortium name="The Broad Institute Genomics Platform"/>
            <consortium name="The Broad Institute Genome Sequencing Center for Infectious Disease"/>
            <person name="Wu L."/>
            <person name="Ma J."/>
        </authorList>
    </citation>
    <scope>NUCLEOTIDE SEQUENCE [LARGE SCALE GENOMIC DNA]</scope>
    <source>
        <strain evidence="5">JCM 18298</strain>
    </source>
</reference>
<dbReference type="EMBL" id="BAABJM010000007">
    <property type="protein sequence ID" value="GAA5066660.1"/>
    <property type="molecule type" value="Genomic_DNA"/>
</dbReference>
<feature type="domain" description="Transposase IS116/IS110/IS902 C-terminal" evidence="3">
    <location>
        <begin position="240"/>
        <end position="316"/>
    </location>
</feature>